<organism evidence="2 3">
    <name type="scientific">Gymnopilus dilepis</name>
    <dbReference type="NCBI Taxonomy" id="231916"/>
    <lineage>
        <taxon>Eukaryota</taxon>
        <taxon>Fungi</taxon>
        <taxon>Dikarya</taxon>
        <taxon>Basidiomycota</taxon>
        <taxon>Agaricomycotina</taxon>
        <taxon>Agaricomycetes</taxon>
        <taxon>Agaricomycetidae</taxon>
        <taxon>Agaricales</taxon>
        <taxon>Agaricineae</taxon>
        <taxon>Hymenogastraceae</taxon>
        <taxon>Gymnopilus</taxon>
    </lineage>
</organism>
<dbReference type="STRING" id="231916.A0A409VXN1"/>
<evidence type="ECO:0000256" key="1">
    <source>
        <dbReference type="SAM" id="MobiDB-lite"/>
    </source>
</evidence>
<reference evidence="2 3" key="1">
    <citation type="journal article" date="2018" name="Evol. Lett.">
        <title>Horizontal gene cluster transfer increased hallucinogenic mushroom diversity.</title>
        <authorList>
            <person name="Reynolds H.T."/>
            <person name="Vijayakumar V."/>
            <person name="Gluck-Thaler E."/>
            <person name="Korotkin H.B."/>
            <person name="Matheny P.B."/>
            <person name="Slot J.C."/>
        </authorList>
    </citation>
    <scope>NUCLEOTIDE SEQUENCE [LARGE SCALE GENOMIC DNA]</scope>
    <source>
        <strain evidence="2 3">SRW20</strain>
    </source>
</reference>
<dbReference type="Gene3D" id="1.20.930.20">
    <property type="entry name" value="Adaptor protein Cbl, N-terminal domain"/>
    <property type="match status" value="1"/>
</dbReference>
<gene>
    <name evidence="2" type="ORF">CVT26_011489</name>
</gene>
<dbReference type="CDD" id="cd21037">
    <property type="entry name" value="MLKL_NTD"/>
    <property type="match status" value="1"/>
</dbReference>
<accession>A0A409VXN1</accession>
<feature type="compositionally biased region" description="Polar residues" evidence="1">
    <location>
        <begin position="862"/>
        <end position="871"/>
    </location>
</feature>
<sequence length="914" mass="102198">MHRDLVDGVANTLTRQPTRVASLTDAASNVVDPLVNNGAAIGGALQSAMQVLDQLSDIGRALPFVAPAFVLFKIIIDLEKKAQDVDAKCSDLIERITFMLSHLPALQGVEIMGPTRQVIDRINETLKGAASLIAAYRKQGRVARRLSLSNRDKFTVCARSINTCCSDLLMSLQINQTVQLDILTRAVPIDDEDKAAQTFVEEHGGSVDAVMHDRELVKEFAQQQHLVMDDSVMEQLNQNISDSMQQNSARLESILLENVNSAIAGGLKNLALEFNALEAEQKFICVQCEKEFTNYTNGPLACSFHRSEYDSWRKHYPCCSTAHPCQHGAHRAKHHCDYPYGNFFARAWGITNYVDTKTEWASVEDTNLETNDDQKAYVGQLLRWKSKGDRLEENTILVIVGRVWYRTPYYFNTFTAKELEDITKSVRLSRRTLIYRTSPNENEYAMAEWILSVSGKITGIRLTAKAATSTNPWVRVCPIDLSTCTKSGDILTTSEGGLRAYMPASPYVLPETVSYGPVLKDEQVRPPRTNFKTRTTPALRVILKAMSDPPLEANPQFANHSFDYFVGKVSIFNNNAPGSLNPITIASLSAAYRLVGDAAYAPVKETKLLDGDFLLPATIEPRQSLTLNFQVLVPRTEEDTKLAINWWNRSFVARHRPIRIKLIVEDIEGEQCSLVMEYIFKPFKLETRKDKDLGFFFFDNPQTFDRYYVHVEPMDSKDSVIRIASNELTVTKLKKVVYQALKTGKTEVDLEIGQEKEDGLWEWHAWALVDISCRRVYAFKIMLHEGKKVPVKRMGTLGYVACPEYGDVVNKARPISYATEIARLPAMDIYTAPEYVQDDNLDDFKPPVPPKPATPIAEVSPASASFSSNGGSPAIPPDLTVRLTSIDTNLARIADALERLVAVLPTTSPNGRAH</sequence>
<dbReference type="InterPro" id="IPR036537">
    <property type="entry name" value="Adaptor_Cbl_N_dom_sf"/>
</dbReference>
<dbReference type="OrthoDB" id="61437at2759"/>
<keyword evidence="3" id="KW-1185">Reference proteome</keyword>
<proteinExistence type="predicted"/>
<dbReference type="EMBL" id="NHYE01005518">
    <property type="protein sequence ID" value="PPQ71024.1"/>
    <property type="molecule type" value="Genomic_DNA"/>
</dbReference>
<dbReference type="GO" id="GO:0007166">
    <property type="term" value="P:cell surface receptor signaling pathway"/>
    <property type="evidence" value="ECO:0007669"/>
    <property type="project" value="InterPro"/>
</dbReference>
<feature type="region of interest" description="Disordered" evidence="1">
    <location>
        <begin position="840"/>
        <end position="871"/>
    </location>
</feature>
<comment type="caution">
    <text evidence="2">The sequence shown here is derived from an EMBL/GenBank/DDBJ whole genome shotgun (WGS) entry which is preliminary data.</text>
</comment>
<dbReference type="AlphaFoldDB" id="A0A409VXN1"/>
<dbReference type="InterPro" id="IPR059179">
    <property type="entry name" value="MLKL-like_MCAfunc"/>
</dbReference>
<protein>
    <submittedName>
        <fullName evidence="2">Uncharacterized protein</fullName>
    </submittedName>
</protein>
<dbReference type="Proteomes" id="UP000284706">
    <property type="component" value="Unassembled WGS sequence"/>
</dbReference>
<dbReference type="InParanoid" id="A0A409VXN1"/>
<evidence type="ECO:0000313" key="3">
    <source>
        <dbReference type="Proteomes" id="UP000284706"/>
    </source>
</evidence>
<name>A0A409VXN1_9AGAR</name>
<evidence type="ECO:0000313" key="2">
    <source>
        <dbReference type="EMBL" id="PPQ71024.1"/>
    </source>
</evidence>